<feature type="transmembrane region" description="Helical" evidence="6">
    <location>
        <begin position="130"/>
        <end position="153"/>
    </location>
</feature>
<protein>
    <submittedName>
        <fullName evidence="7">Permease</fullName>
    </submittedName>
</protein>
<dbReference type="GO" id="GO:0016020">
    <property type="term" value="C:membrane"/>
    <property type="evidence" value="ECO:0007669"/>
    <property type="project" value="UniProtKB-SubCell"/>
</dbReference>
<dbReference type="EMBL" id="LOPU01000037">
    <property type="protein sequence ID" value="KTG07963.1"/>
    <property type="molecule type" value="Genomic_DNA"/>
</dbReference>
<dbReference type="Pfam" id="PF01594">
    <property type="entry name" value="AI-2E_transport"/>
    <property type="match status" value="1"/>
</dbReference>
<dbReference type="InterPro" id="IPR002549">
    <property type="entry name" value="AI-2E-like"/>
</dbReference>
<feature type="transmembrane region" description="Helical" evidence="6">
    <location>
        <begin position="287"/>
        <end position="315"/>
    </location>
</feature>
<comment type="caution">
    <text evidence="7">The sequence shown here is derived from an EMBL/GenBank/DDBJ whole genome shotgun (WGS) entry which is preliminary data.</text>
</comment>
<feature type="transmembrane region" description="Helical" evidence="6">
    <location>
        <begin position="12"/>
        <end position="41"/>
    </location>
</feature>
<dbReference type="PANTHER" id="PTHR21716">
    <property type="entry name" value="TRANSMEMBRANE PROTEIN"/>
    <property type="match status" value="1"/>
</dbReference>
<feature type="transmembrane region" description="Helical" evidence="6">
    <location>
        <begin position="186"/>
        <end position="210"/>
    </location>
</feature>
<feature type="transmembrane region" description="Helical" evidence="6">
    <location>
        <begin position="53"/>
        <end position="83"/>
    </location>
</feature>
<feature type="transmembrane region" description="Helical" evidence="6">
    <location>
        <begin position="216"/>
        <end position="240"/>
    </location>
</feature>
<dbReference type="STRING" id="1514971.AUR64_01645"/>
<keyword evidence="3 6" id="KW-0812">Transmembrane</keyword>
<organism evidence="7 8">
    <name type="scientific">Haloprofundus marisrubri</name>
    <dbReference type="NCBI Taxonomy" id="1514971"/>
    <lineage>
        <taxon>Archaea</taxon>
        <taxon>Methanobacteriati</taxon>
        <taxon>Methanobacteriota</taxon>
        <taxon>Stenosarchaea group</taxon>
        <taxon>Halobacteria</taxon>
        <taxon>Halobacteriales</taxon>
        <taxon>Haloferacaceae</taxon>
        <taxon>Haloprofundus</taxon>
    </lineage>
</organism>
<dbReference type="AlphaFoldDB" id="A0A0W1R419"/>
<evidence type="ECO:0000256" key="4">
    <source>
        <dbReference type="ARBA" id="ARBA00022989"/>
    </source>
</evidence>
<accession>A0A0W1R419</accession>
<evidence type="ECO:0000313" key="8">
    <source>
        <dbReference type="Proteomes" id="UP000054387"/>
    </source>
</evidence>
<evidence type="ECO:0000256" key="5">
    <source>
        <dbReference type="ARBA" id="ARBA00023136"/>
    </source>
</evidence>
<dbReference type="OrthoDB" id="137390at2157"/>
<keyword evidence="5 6" id="KW-0472">Membrane</keyword>
<evidence type="ECO:0000256" key="1">
    <source>
        <dbReference type="ARBA" id="ARBA00004141"/>
    </source>
</evidence>
<dbReference type="PANTHER" id="PTHR21716:SF71">
    <property type="entry name" value="TRANSPORT PROTEIN MJ1177-RELATED"/>
    <property type="match status" value="1"/>
</dbReference>
<dbReference type="Proteomes" id="UP000054387">
    <property type="component" value="Unassembled WGS sequence"/>
</dbReference>
<sequence>MTFDRRYVLGGLFVVTALLAAVILADVLATVFFAITVAYLLSPLRRELTRRGLSAWTASAVATAGAFLGVVVVAAPLVGVLVLRFEALRGLLDIVPDAVTLELAGYVYTVTFDEATAVTLSVLRSLAQDVVVAAPVLLIKLSVFALVVFALLIRAGTTRESVFALVPPGYRDVATALDERARDTLFAIYVLQAATAVGTFLVAIVVFALLGYDFPVALATVAAVLQFIPVLGPSLLLLLLAAYHLTIGQTVAALLVLVVGGFFVAFLPDVLIRPRLAQRTANLPGSIYFVGFVGGLLSLGALGVIVGPLVVALVLESAELLSSELKADASNKLN</sequence>
<name>A0A0W1R419_9EURY</name>
<gene>
    <name evidence="7" type="ORF">AUR64_01645</name>
</gene>
<evidence type="ECO:0000256" key="6">
    <source>
        <dbReference type="SAM" id="Phobius"/>
    </source>
</evidence>
<proteinExistence type="inferred from homology"/>
<comment type="subcellular location">
    <subcellularLocation>
        <location evidence="1">Membrane</location>
        <topology evidence="1">Multi-pass membrane protein</topology>
    </subcellularLocation>
</comment>
<evidence type="ECO:0000313" key="7">
    <source>
        <dbReference type="EMBL" id="KTG07963.1"/>
    </source>
</evidence>
<keyword evidence="8" id="KW-1185">Reference proteome</keyword>
<feature type="transmembrane region" description="Helical" evidence="6">
    <location>
        <begin position="247"/>
        <end position="267"/>
    </location>
</feature>
<dbReference type="RefSeq" id="WP_058583390.1">
    <property type="nucleotide sequence ID" value="NZ_LOPU01000037.1"/>
</dbReference>
<evidence type="ECO:0000256" key="2">
    <source>
        <dbReference type="ARBA" id="ARBA00009773"/>
    </source>
</evidence>
<comment type="similarity">
    <text evidence="2">Belongs to the autoinducer-2 exporter (AI-2E) (TC 2.A.86) family.</text>
</comment>
<evidence type="ECO:0000256" key="3">
    <source>
        <dbReference type="ARBA" id="ARBA00022692"/>
    </source>
</evidence>
<keyword evidence="4 6" id="KW-1133">Transmembrane helix</keyword>
<reference evidence="7 8" key="1">
    <citation type="submission" date="2015-12" db="EMBL/GenBank/DDBJ databases">
        <title>Haloprofundus marisrubri gen. nov., sp. nov., an extremely halophilic archaeon isolated from the Discovery deep brine-seawater interface in the Red Sea.</title>
        <authorList>
            <person name="Zhang G."/>
            <person name="Stingl U."/>
            <person name="Rashid M."/>
        </authorList>
    </citation>
    <scope>NUCLEOTIDE SEQUENCE [LARGE SCALE GENOMIC DNA]</scope>
    <source>
        <strain evidence="7 8">SB9</strain>
    </source>
</reference>